<comment type="subcellular location">
    <subcellularLocation>
        <location evidence="1 9">Golgi apparatus</location>
        <location evidence="1 9">Golgi stack membrane</location>
        <topology evidence="1 9">Single-pass type II membrane protein</topology>
    </subcellularLocation>
</comment>
<comment type="similarity">
    <text evidence="2 9">Belongs to the chondroitin N-acetylgalactosaminyltransferase family.</text>
</comment>
<keyword evidence="13" id="KW-1185">Reference proteome</keyword>
<dbReference type="Pfam" id="PF05679">
    <property type="entry name" value="CHGN"/>
    <property type="match status" value="1"/>
</dbReference>
<comment type="function">
    <text evidence="9">Transfers N-acetylgalactosamine (GalNAc) from UDP-GalNAc to N-acetylglucosamine-beta-benzyl with a beta-1,4-linkage to form N,N'-diacetyllactosediamine, GalNAc-beta-1,4-GlcNAc structures in N-linked glycans and probably O-linked glycans.</text>
</comment>
<dbReference type="InterPro" id="IPR008428">
    <property type="entry name" value="Chond_GalNAc"/>
</dbReference>
<evidence type="ECO:0000313" key="12">
    <source>
        <dbReference type="Ensembl" id="ENSSFAP00005041646.1"/>
    </source>
</evidence>
<evidence type="ECO:0000256" key="9">
    <source>
        <dbReference type="RuleBase" id="RU364016"/>
    </source>
</evidence>
<sequence>MMFATFFPVRKLRRKAKHLLIGALVLIGAVAVYHEMVATKAWSGGIDMNPDDGSWRGFFFDEKVKGNLNQDPVKDSAKWTSSFTPQLWKPEYRGRANLHVFEDWCGSSTDDLRRNLHYPLYPHIRTTVSKLAVSPRWNNYGLRIFGYLHPYVDGEFVFALGSDDNSELWLSADDSPLNSELLAWVGKTGSEWTTPGEFEKYASQTSRPVWLSAQRRYFFEVIHKQNDRGTDHVEVAWQLLNKDFRLKIIESKYISLYTDESALLISDVAHIPQTAASNQHATAGQRFAPAEMLRDDPRDAFYQVQQISRKFLEGVLPDCSYKPSYTIKDYPLSRYQGLQFIHMSYIYPNDYTRLTHMETQDSCFYPERPYQMAMFGFSRYMKLDLPPDTQDKENGGEDFAFKRRKSIFRDEDRDEDYRVKKQETQSRLDHVDNALFPDYGDDFDDYALKRRRRIFSVDAEESDNELSKIHHQQDQAAVKQSGPDEKAKQVQPTVNVTRLKAPKKRRVARVARSLPPLPVDNEPLQAKQQASNRSGQIQRLNKSNRTQIRRPKGSQYQNLERAAPLPEKGQVYKRRKFKTKEKDRKQATTKNTTIFRRENNPLLERQHEKDTDIKSPRDEETHLNMDQSQDLQNDVHRAKINEREKKDINWSDTQVKNDHMEKENNFSKTTMRRGKVGVGEEDSSWLLGGDFEDAYEEETTPKIEYDTVVSWNQTFQVNLVDLQAIRSDWIDLKCNISGNLLLHSSDALPIVTAFMEQLNAKHNGQFTLMRVINVVKRVDGFTGSRYLLELELKDVNGRILRLSHYIYALIRQPRHRDVHLKRPKPQILLCNPVGFRWNPSATVHFIVPVKNQARWVQQLIVDMEWLYRQSGDANFNLIITDYNSTDMDVRKALEKSSLPRYQYIKLSGNFKRSAGLQAGIDLIDDDHSIVFLCDLHIRFPPSIIDTIRKHCVEGYMAFAPIVLRLDCGVTPSEARGYWEVNGFGLLGIYKSDLVAAGGMNTREFTEQWGGEDWELLDRILQAGLEVERIFLRNFFHHYHSKRGMWNRQVSANHK</sequence>
<dbReference type="InterPro" id="IPR051227">
    <property type="entry name" value="CS_glycosyltransferase"/>
</dbReference>
<feature type="compositionally biased region" description="Basic and acidic residues" evidence="10">
    <location>
        <begin position="595"/>
        <end position="623"/>
    </location>
</feature>
<comment type="catalytic activity">
    <reaction evidence="9">
        <text>an N-acetyl-beta-D-glucosaminyl derivative + UDP-N-acetyl-alpha-D-galactosamine = an N-acetyl-beta-D-galactosaminyl-(1-&gt;4)-N-acetyl-beta-D-glucosaminyl derivative + UDP + H(+)</text>
        <dbReference type="Rhea" id="RHEA:20493"/>
        <dbReference type="ChEBI" id="CHEBI:15378"/>
        <dbReference type="ChEBI" id="CHEBI:58223"/>
        <dbReference type="ChEBI" id="CHEBI:61631"/>
        <dbReference type="ChEBI" id="CHEBI:67138"/>
        <dbReference type="ChEBI" id="CHEBI:138027"/>
        <dbReference type="EC" id="2.4.1.244"/>
    </reaction>
</comment>
<dbReference type="InterPro" id="IPR011658">
    <property type="entry name" value="PA14_dom"/>
</dbReference>
<dbReference type="Ensembl" id="ENSSFAT00005043167.1">
    <property type="protein sequence ID" value="ENSSFAP00005041646.1"/>
    <property type="gene ID" value="ENSSFAG00005020663.1"/>
</dbReference>
<dbReference type="EC" id="2.4.1.244" evidence="9"/>
<dbReference type="InParanoid" id="A0A672IIP7"/>
<feature type="domain" description="PA14" evidence="11">
    <location>
        <begin position="91"/>
        <end position="252"/>
    </location>
</feature>
<dbReference type="PANTHER" id="PTHR12369">
    <property type="entry name" value="CHONDROITIN SYNTHASE"/>
    <property type="match status" value="1"/>
</dbReference>
<proteinExistence type="inferred from homology"/>
<organism evidence="12 13">
    <name type="scientific">Salarias fasciatus</name>
    <name type="common">Jewelled blenny</name>
    <name type="synonym">Blennius fasciatus</name>
    <dbReference type="NCBI Taxonomy" id="181472"/>
    <lineage>
        <taxon>Eukaryota</taxon>
        <taxon>Metazoa</taxon>
        <taxon>Chordata</taxon>
        <taxon>Craniata</taxon>
        <taxon>Vertebrata</taxon>
        <taxon>Euteleostomi</taxon>
        <taxon>Actinopterygii</taxon>
        <taxon>Neopterygii</taxon>
        <taxon>Teleostei</taxon>
        <taxon>Neoteleostei</taxon>
        <taxon>Acanthomorphata</taxon>
        <taxon>Ovalentaria</taxon>
        <taxon>Blenniimorphae</taxon>
        <taxon>Blenniiformes</taxon>
        <taxon>Blennioidei</taxon>
        <taxon>Blenniidae</taxon>
        <taxon>Salariinae</taxon>
        <taxon>Salarias</taxon>
    </lineage>
</organism>
<keyword evidence="4" id="KW-0812">Transmembrane</keyword>
<evidence type="ECO:0000256" key="10">
    <source>
        <dbReference type="SAM" id="MobiDB-lite"/>
    </source>
</evidence>
<evidence type="ECO:0000259" key="11">
    <source>
        <dbReference type="PROSITE" id="PS51820"/>
    </source>
</evidence>
<dbReference type="GO" id="GO:0033842">
    <property type="term" value="F:N-acetyl-beta-glucosaminyl-derivative 4-beta-N-acetylgalactosaminyltransferase activity"/>
    <property type="evidence" value="ECO:0007669"/>
    <property type="project" value="UniProtKB-EC"/>
</dbReference>
<dbReference type="SMART" id="SM00758">
    <property type="entry name" value="PA14"/>
    <property type="match status" value="1"/>
</dbReference>
<dbReference type="OMA" id="VDPHLQF"/>
<dbReference type="PROSITE" id="PS51820">
    <property type="entry name" value="PA14"/>
    <property type="match status" value="1"/>
</dbReference>
<dbReference type="FunCoup" id="A0A672IIP7">
    <property type="interactions" value="323"/>
</dbReference>
<protein>
    <recommendedName>
        <fullName evidence="9">Beta-1,4-N-acetylgalactosaminyltransferase</fullName>
        <ecNumber evidence="9">2.4.1.244</ecNumber>
    </recommendedName>
</protein>
<dbReference type="PANTHER" id="PTHR12369:SF15">
    <property type="entry name" value="BETA-1,4-N-ACETYLGALACTOSAMINYLTRANSFERASE 3"/>
    <property type="match status" value="1"/>
</dbReference>
<keyword evidence="7 9" id="KW-0333">Golgi apparatus</keyword>
<dbReference type="InterPro" id="IPR037524">
    <property type="entry name" value="PA14/GLEYA"/>
</dbReference>
<evidence type="ECO:0000256" key="2">
    <source>
        <dbReference type="ARBA" id="ARBA00009239"/>
    </source>
</evidence>
<keyword evidence="6" id="KW-1133">Transmembrane helix</keyword>
<reference evidence="12" key="3">
    <citation type="submission" date="2025-09" db="UniProtKB">
        <authorList>
            <consortium name="Ensembl"/>
        </authorList>
    </citation>
    <scope>IDENTIFICATION</scope>
</reference>
<feature type="region of interest" description="Disordered" evidence="10">
    <location>
        <begin position="501"/>
        <end position="634"/>
    </location>
</feature>
<dbReference type="SUPFAM" id="SSF53448">
    <property type="entry name" value="Nucleotide-diphospho-sugar transferases"/>
    <property type="match status" value="1"/>
</dbReference>
<reference evidence="12" key="1">
    <citation type="submission" date="2019-06" db="EMBL/GenBank/DDBJ databases">
        <authorList>
            <consortium name="Wellcome Sanger Institute Data Sharing"/>
        </authorList>
    </citation>
    <scope>NUCLEOTIDE SEQUENCE [LARGE SCALE GENOMIC DNA]</scope>
</reference>
<dbReference type="AlphaFoldDB" id="A0A672IIP7"/>
<evidence type="ECO:0000256" key="6">
    <source>
        <dbReference type="ARBA" id="ARBA00022989"/>
    </source>
</evidence>
<feature type="compositionally biased region" description="Polar residues" evidence="10">
    <location>
        <begin position="526"/>
        <end position="546"/>
    </location>
</feature>
<keyword evidence="8" id="KW-0472">Membrane</keyword>
<keyword evidence="5 9" id="KW-0735">Signal-anchor</keyword>
<evidence type="ECO:0000256" key="8">
    <source>
        <dbReference type="ARBA" id="ARBA00023136"/>
    </source>
</evidence>
<dbReference type="Proteomes" id="UP000472267">
    <property type="component" value="Chromosome 7"/>
</dbReference>
<dbReference type="OrthoDB" id="5971499at2759"/>
<gene>
    <name evidence="12" type="primary">b4galnt3b</name>
</gene>
<evidence type="ECO:0000313" key="13">
    <source>
        <dbReference type="Proteomes" id="UP000472267"/>
    </source>
</evidence>
<dbReference type="Gene3D" id="3.90.550.10">
    <property type="entry name" value="Spore Coat Polysaccharide Biosynthesis Protein SpsA, Chain A"/>
    <property type="match status" value="1"/>
</dbReference>
<accession>A0A672IIP7</accession>
<evidence type="ECO:0000256" key="5">
    <source>
        <dbReference type="ARBA" id="ARBA00022968"/>
    </source>
</evidence>
<evidence type="ECO:0000256" key="3">
    <source>
        <dbReference type="ARBA" id="ARBA00022679"/>
    </source>
</evidence>
<reference evidence="12" key="2">
    <citation type="submission" date="2025-08" db="UniProtKB">
        <authorList>
            <consortium name="Ensembl"/>
        </authorList>
    </citation>
    <scope>IDENTIFICATION</scope>
</reference>
<dbReference type="GO" id="GO:0032580">
    <property type="term" value="C:Golgi cisterna membrane"/>
    <property type="evidence" value="ECO:0007669"/>
    <property type="project" value="UniProtKB-SubCell"/>
</dbReference>
<evidence type="ECO:0000256" key="7">
    <source>
        <dbReference type="ARBA" id="ARBA00023034"/>
    </source>
</evidence>
<evidence type="ECO:0000256" key="1">
    <source>
        <dbReference type="ARBA" id="ARBA00004447"/>
    </source>
</evidence>
<dbReference type="InterPro" id="IPR029044">
    <property type="entry name" value="Nucleotide-diphossugar_trans"/>
</dbReference>
<name>A0A672IIP7_SALFA</name>
<keyword evidence="3 9" id="KW-0808">Transferase</keyword>
<evidence type="ECO:0000256" key="4">
    <source>
        <dbReference type="ARBA" id="ARBA00022692"/>
    </source>
</evidence>